<dbReference type="HOGENOM" id="CLU_3352329_0_0_7"/>
<dbReference type="Proteomes" id="UP000019141">
    <property type="component" value="Unassembled WGS sequence"/>
</dbReference>
<comment type="caution">
    <text evidence="1">The sequence shown here is derived from an EMBL/GenBank/DDBJ whole genome shotgun (WGS) entry which is preliminary data.</text>
</comment>
<name>W4LRJ0_ENTF1</name>
<accession>W4LRJ0</accession>
<proteinExistence type="predicted"/>
<organism evidence="1 2">
    <name type="scientific">Entotheonella factor</name>
    <dbReference type="NCBI Taxonomy" id="1429438"/>
    <lineage>
        <taxon>Bacteria</taxon>
        <taxon>Pseudomonadati</taxon>
        <taxon>Nitrospinota/Tectimicrobiota group</taxon>
        <taxon>Candidatus Tectimicrobiota</taxon>
        <taxon>Candidatus Entotheonellia</taxon>
        <taxon>Candidatus Entotheonellales</taxon>
        <taxon>Candidatus Entotheonellaceae</taxon>
        <taxon>Candidatus Entotheonella</taxon>
    </lineage>
</organism>
<gene>
    <name evidence="1" type="ORF">ETSY1_10975</name>
</gene>
<protein>
    <submittedName>
        <fullName evidence="1">Uncharacterized protein</fullName>
    </submittedName>
</protein>
<dbReference type="GO" id="GO:0006355">
    <property type="term" value="P:regulation of DNA-templated transcription"/>
    <property type="evidence" value="ECO:0007669"/>
    <property type="project" value="InterPro"/>
</dbReference>
<sequence length="38" mass="4093">MASHTGRISISVPPDKQAKLDAIAANADRSRSYILKLP</sequence>
<feature type="non-terminal residue" evidence="1">
    <location>
        <position position="38"/>
    </location>
</feature>
<reference evidence="1 2" key="1">
    <citation type="journal article" date="2014" name="Nature">
        <title>An environmental bacterial taxon with a large and distinct metabolic repertoire.</title>
        <authorList>
            <person name="Wilson M.C."/>
            <person name="Mori T."/>
            <person name="Ruckert C."/>
            <person name="Uria A.R."/>
            <person name="Helf M.J."/>
            <person name="Takada K."/>
            <person name="Gernert C."/>
            <person name="Steffens U.A."/>
            <person name="Heycke N."/>
            <person name="Schmitt S."/>
            <person name="Rinke C."/>
            <person name="Helfrich E.J."/>
            <person name="Brachmann A.O."/>
            <person name="Gurgui C."/>
            <person name="Wakimoto T."/>
            <person name="Kracht M."/>
            <person name="Crusemann M."/>
            <person name="Hentschel U."/>
            <person name="Abe I."/>
            <person name="Matsunaga S."/>
            <person name="Kalinowski J."/>
            <person name="Takeyama H."/>
            <person name="Piel J."/>
        </authorList>
    </citation>
    <scope>NUCLEOTIDE SEQUENCE [LARGE SCALE GENOMIC DNA]</scope>
    <source>
        <strain evidence="2">TSY1</strain>
    </source>
</reference>
<dbReference type="AlphaFoldDB" id="W4LRJ0"/>
<keyword evidence="2" id="KW-1185">Reference proteome</keyword>
<dbReference type="EMBL" id="AZHW01000332">
    <property type="protein sequence ID" value="ETX00500.1"/>
    <property type="molecule type" value="Genomic_DNA"/>
</dbReference>
<evidence type="ECO:0000313" key="1">
    <source>
        <dbReference type="EMBL" id="ETX00500.1"/>
    </source>
</evidence>
<evidence type="ECO:0000313" key="2">
    <source>
        <dbReference type="Proteomes" id="UP000019141"/>
    </source>
</evidence>